<dbReference type="Proteomes" id="UP001318300">
    <property type="component" value="Unassembled WGS sequence"/>
</dbReference>
<comment type="caution">
    <text evidence="4">The sequence shown here is derived from an EMBL/GenBank/DDBJ whole genome shotgun (WGS) entry which is preliminary data.</text>
</comment>
<evidence type="ECO:0000313" key="5">
    <source>
        <dbReference type="Proteomes" id="UP001318300"/>
    </source>
</evidence>
<gene>
    <name evidence="4" type="ORF">E9228_002902</name>
</gene>
<dbReference type="InterPro" id="IPR025646">
    <property type="entry name" value="DUF4350"/>
</dbReference>
<keyword evidence="5" id="KW-1185">Reference proteome</keyword>
<dbReference type="EMBL" id="JAAOYO010000004">
    <property type="protein sequence ID" value="NII42244.1"/>
    <property type="molecule type" value="Genomic_DNA"/>
</dbReference>
<evidence type="ECO:0000259" key="3">
    <source>
        <dbReference type="Pfam" id="PF14258"/>
    </source>
</evidence>
<keyword evidence="2" id="KW-1133">Transmembrane helix</keyword>
<feature type="domain" description="DUF4350" evidence="3">
    <location>
        <begin position="57"/>
        <end position="231"/>
    </location>
</feature>
<accession>A0ABX0TEE2</accession>
<protein>
    <recommendedName>
        <fullName evidence="3">DUF4350 domain-containing protein</fullName>
    </recommendedName>
</protein>
<keyword evidence="2" id="KW-0812">Transmembrane</keyword>
<name>A0ABX0TEE2_9MICO</name>
<dbReference type="RefSeq" id="WP_166781224.1">
    <property type="nucleotide sequence ID" value="NZ_JAAOYO010000004.1"/>
</dbReference>
<feature type="compositionally biased region" description="Low complexity" evidence="1">
    <location>
        <begin position="414"/>
        <end position="424"/>
    </location>
</feature>
<keyword evidence="2" id="KW-0472">Membrane</keyword>
<evidence type="ECO:0000256" key="1">
    <source>
        <dbReference type="SAM" id="MobiDB-lite"/>
    </source>
</evidence>
<feature type="region of interest" description="Disordered" evidence="1">
    <location>
        <begin position="390"/>
        <end position="424"/>
    </location>
</feature>
<reference evidence="4 5" key="1">
    <citation type="submission" date="2020-03" db="EMBL/GenBank/DDBJ databases">
        <title>Above-ground endophytic microbial communities from plants in different locations in the United States.</title>
        <authorList>
            <person name="Frank C."/>
        </authorList>
    </citation>
    <scope>NUCLEOTIDE SEQUENCE [LARGE SCALE GENOMIC DNA]</scope>
    <source>
        <strain evidence="4 5">WW7</strain>
    </source>
</reference>
<evidence type="ECO:0000256" key="2">
    <source>
        <dbReference type="SAM" id="Phobius"/>
    </source>
</evidence>
<feature type="transmembrane region" description="Helical" evidence="2">
    <location>
        <begin position="23"/>
        <end position="44"/>
    </location>
</feature>
<sequence>MSAAATAAGTLDGPERTDRGVRIITWVAVVVVGLLLAALTAAVGRGDRPDDVPLDPTSTTASGSRAVVRVLEQRGTRVDVVHDADALDGGTTGTVLVDDSARVLDRGVARRIARTASDVVLVTTDPGVLESFGVDARPAGSTSSTRVASTTTCPIPAARTAGSVSVIGATYDTADPAVERCARSGSGADTRWGLLRTDTADGRVTVLGTTGALRNDTVTRAGNAALALGLLGSGDHLVWYVPTADGTDAAPSLGDLAPPWVPSAIAVLGLVAVAAALWRGRRLGPLVVEHLPVVVRAAETTEGRGRLYARVRDRTHALDTLRLAALRRIGRDLGLPRSAHVDEVVRRAAAVTRRSADDVGAVLVGGSTGDDRALVAGAAALDELEHAVHRARAGDVGRASRPAPTASQADLTEPTTRTPPGGRS</sequence>
<dbReference type="Pfam" id="PF14258">
    <property type="entry name" value="DUF4350"/>
    <property type="match status" value="1"/>
</dbReference>
<proteinExistence type="predicted"/>
<organism evidence="4 5">
    <name type="scientific">Curtobacterium salicis</name>
    <dbReference type="NCBI Taxonomy" id="1779862"/>
    <lineage>
        <taxon>Bacteria</taxon>
        <taxon>Bacillati</taxon>
        <taxon>Actinomycetota</taxon>
        <taxon>Actinomycetes</taxon>
        <taxon>Micrococcales</taxon>
        <taxon>Microbacteriaceae</taxon>
        <taxon>Curtobacterium</taxon>
    </lineage>
</organism>
<evidence type="ECO:0000313" key="4">
    <source>
        <dbReference type="EMBL" id="NII42244.1"/>
    </source>
</evidence>